<name>A0ACC2LT70_PERAE</name>
<evidence type="ECO:0000313" key="1">
    <source>
        <dbReference type="EMBL" id="KAJ8636239.1"/>
    </source>
</evidence>
<accession>A0ACC2LT70</accession>
<dbReference type="EMBL" id="CM056811">
    <property type="protein sequence ID" value="KAJ8636239.1"/>
    <property type="molecule type" value="Genomic_DNA"/>
</dbReference>
<comment type="caution">
    <text evidence="1">The sequence shown here is derived from an EMBL/GenBank/DDBJ whole genome shotgun (WGS) entry which is preliminary data.</text>
</comment>
<evidence type="ECO:0000313" key="2">
    <source>
        <dbReference type="Proteomes" id="UP001234297"/>
    </source>
</evidence>
<dbReference type="Proteomes" id="UP001234297">
    <property type="component" value="Chromosome 3"/>
</dbReference>
<reference evidence="1 2" key="1">
    <citation type="journal article" date="2022" name="Hortic Res">
        <title>A haplotype resolved chromosomal level avocado genome allows analysis of novel avocado genes.</title>
        <authorList>
            <person name="Nath O."/>
            <person name="Fletcher S.J."/>
            <person name="Hayward A."/>
            <person name="Shaw L.M."/>
            <person name="Masouleh A.K."/>
            <person name="Furtado A."/>
            <person name="Henry R.J."/>
            <person name="Mitter N."/>
        </authorList>
    </citation>
    <scope>NUCLEOTIDE SEQUENCE [LARGE SCALE GENOMIC DNA]</scope>
    <source>
        <strain evidence="2">cv. Hass</strain>
    </source>
</reference>
<gene>
    <name evidence="1" type="ORF">MRB53_010506</name>
</gene>
<organism evidence="1 2">
    <name type="scientific">Persea americana</name>
    <name type="common">Avocado</name>
    <dbReference type="NCBI Taxonomy" id="3435"/>
    <lineage>
        <taxon>Eukaryota</taxon>
        <taxon>Viridiplantae</taxon>
        <taxon>Streptophyta</taxon>
        <taxon>Embryophyta</taxon>
        <taxon>Tracheophyta</taxon>
        <taxon>Spermatophyta</taxon>
        <taxon>Magnoliopsida</taxon>
        <taxon>Magnoliidae</taxon>
        <taxon>Laurales</taxon>
        <taxon>Lauraceae</taxon>
        <taxon>Persea</taxon>
    </lineage>
</organism>
<protein>
    <submittedName>
        <fullName evidence="1">Uncharacterized protein</fullName>
    </submittedName>
</protein>
<proteinExistence type="predicted"/>
<keyword evidence="2" id="KW-1185">Reference proteome</keyword>
<sequence length="80" mass="9225">MEITADQHFLLLFVFSKHFGSDLKDERPSKSVFQRIVEGLPPYATLDLSDNMIKELDDEELTESSLSRSREMGMGNLRYV</sequence>